<protein>
    <submittedName>
        <fullName evidence="1">Uncharacterized protein</fullName>
    </submittedName>
</protein>
<proteinExistence type="predicted"/>
<evidence type="ECO:0000313" key="2">
    <source>
        <dbReference type="Proteomes" id="UP000077255"/>
    </source>
</evidence>
<name>A0A160MXY2_9GAMM</name>
<keyword evidence="2" id="KW-1185">Reference proteome</keyword>
<accession>A0A160MXY2</accession>
<sequence length="112" mass="11963">MQRRSKIRWSLLLAVVLLVAGGAAFGGHWLAGDLARAEAFRSIPPGPDGIAWIACRGTLAAQAPGTASDDPQGLCQRVAERVCHGPATYLDLGAGEPQANRFRERFRCARHG</sequence>
<dbReference type="EMBL" id="CP014841">
    <property type="protein sequence ID" value="AND67884.1"/>
    <property type="molecule type" value="Genomic_DNA"/>
</dbReference>
<dbReference type="OrthoDB" id="9859203at2"/>
<dbReference type="STRING" id="445710.ATSB10_04300"/>
<dbReference type="KEGG" id="dtx:ATSB10_04300"/>
<dbReference type="AlphaFoldDB" id="A0A160MXY2"/>
<dbReference type="Proteomes" id="UP000077255">
    <property type="component" value="Chromosome"/>
</dbReference>
<dbReference type="RefSeq" id="WP_063670202.1">
    <property type="nucleotide sequence ID" value="NZ_CP014841.1"/>
</dbReference>
<dbReference type="PATRIC" id="fig|445710.3.peg.428"/>
<evidence type="ECO:0000313" key="1">
    <source>
        <dbReference type="EMBL" id="AND67884.1"/>
    </source>
</evidence>
<reference evidence="1 2" key="1">
    <citation type="submission" date="2016-02" db="EMBL/GenBank/DDBJ databases">
        <title>Complete genome sequencing and analysis of ATSB10, Dyella thiooxydans isolated from rhizosphere soil of sunflower (Helianthus annuus L.).</title>
        <authorList>
            <person name="Lee Y."/>
            <person name="Hwangbo K."/>
            <person name="Chung H."/>
            <person name="Yoo J."/>
            <person name="Kim K.Y."/>
            <person name="Sa T.M."/>
            <person name="Um Y."/>
            <person name="Madhaiyan M."/>
        </authorList>
    </citation>
    <scope>NUCLEOTIDE SEQUENCE [LARGE SCALE GENOMIC DNA]</scope>
    <source>
        <strain evidence="1 2">ATSB10</strain>
    </source>
</reference>
<organism evidence="1 2">
    <name type="scientific">Dyella thiooxydans</name>
    <dbReference type="NCBI Taxonomy" id="445710"/>
    <lineage>
        <taxon>Bacteria</taxon>
        <taxon>Pseudomonadati</taxon>
        <taxon>Pseudomonadota</taxon>
        <taxon>Gammaproteobacteria</taxon>
        <taxon>Lysobacterales</taxon>
        <taxon>Rhodanobacteraceae</taxon>
        <taxon>Dyella</taxon>
    </lineage>
</organism>
<gene>
    <name evidence="1" type="ORF">ATSB10_04300</name>
</gene>